<dbReference type="Proteomes" id="UP000094936">
    <property type="component" value="Unassembled WGS sequence"/>
</dbReference>
<dbReference type="OrthoDB" id="7063224at2"/>
<proteinExistence type="predicted"/>
<comment type="caution">
    <text evidence="1">The sequence shown here is derived from an EMBL/GenBank/DDBJ whole genome shotgun (WGS) entry which is preliminary data.</text>
</comment>
<evidence type="ECO:0000313" key="2">
    <source>
        <dbReference type="Proteomes" id="UP000094936"/>
    </source>
</evidence>
<dbReference type="STRING" id="1080227.A8L45_08180"/>
<dbReference type="EMBL" id="LYBM01000011">
    <property type="protein sequence ID" value="ODA34014.1"/>
    <property type="molecule type" value="Genomic_DNA"/>
</dbReference>
<gene>
    <name evidence="1" type="ORF">A8L45_08180</name>
</gene>
<organism evidence="1 2">
    <name type="scientific">Veronia pacifica</name>
    <dbReference type="NCBI Taxonomy" id="1080227"/>
    <lineage>
        <taxon>Bacteria</taxon>
        <taxon>Pseudomonadati</taxon>
        <taxon>Pseudomonadota</taxon>
        <taxon>Gammaproteobacteria</taxon>
        <taxon>Vibrionales</taxon>
        <taxon>Vibrionaceae</taxon>
        <taxon>Veronia</taxon>
    </lineage>
</organism>
<protein>
    <submittedName>
        <fullName evidence="1">Uncharacterized protein</fullName>
    </submittedName>
</protein>
<accession>A0A1C3ELB2</accession>
<name>A0A1C3ELB2_9GAMM</name>
<keyword evidence="2" id="KW-1185">Reference proteome</keyword>
<reference evidence="1 2" key="1">
    <citation type="submission" date="2016-05" db="EMBL/GenBank/DDBJ databases">
        <title>Genomic Taxonomy of the Vibrionaceae.</title>
        <authorList>
            <person name="Gomez-Gil B."/>
            <person name="Enciso-Ibarra J."/>
        </authorList>
    </citation>
    <scope>NUCLEOTIDE SEQUENCE [LARGE SCALE GENOMIC DNA]</scope>
    <source>
        <strain evidence="1 2">CAIM 1920</strain>
    </source>
</reference>
<evidence type="ECO:0000313" key="1">
    <source>
        <dbReference type="EMBL" id="ODA34014.1"/>
    </source>
</evidence>
<dbReference type="RefSeq" id="WP_068901071.1">
    <property type="nucleotide sequence ID" value="NZ_JBHUIF010000013.1"/>
</dbReference>
<sequence>MADAFFIRARQRPGMRRAGVYIPYEGLTLDPSDFDSQQLALLETEAGLLINEDLPDDVIDEPEEWLEDIVEVMGMLDGDKKPTVKSIEKQLGHDITADQRDRAWDIYQMRLN</sequence>
<dbReference type="AlphaFoldDB" id="A0A1C3ELB2"/>